<proteinExistence type="predicted"/>
<dbReference type="SUPFAM" id="SSF47240">
    <property type="entry name" value="Ferritin-like"/>
    <property type="match status" value="1"/>
</dbReference>
<dbReference type="InterPro" id="IPR012347">
    <property type="entry name" value="Ferritin-like"/>
</dbReference>
<dbReference type="AlphaFoldDB" id="A0A1G6RHC7"/>
<evidence type="ECO:0000313" key="2">
    <source>
        <dbReference type="Proteomes" id="UP000198925"/>
    </source>
</evidence>
<keyword evidence="2" id="KW-1185">Reference proteome</keyword>
<dbReference type="PANTHER" id="PTHR30565">
    <property type="entry name" value="PROTEIN YCIF"/>
    <property type="match status" value="1"/>
</dbReference>
<dbReference type="Gene3D" id="1.20.1260.10">
    <property type="match status" value="1"/>
</dbReference>
<dbReference type="STRING" id="938405.SAMN02927895_05070"/>
<dbReference type="Pfam" id="PF05974">
    <property type="entry name" value="DUF892"/>
    <property type="match status" value="1"/>
</dbReference>
<gene>
    <name evidence="1" type="ORF">SAMN04487779_100415</name>
</gene>
<accession>A0A1G6RHC7</accession>
<dbReference type="InterPro" id="IPR010287">
    <property type="entry name" value="DUF892_YciF-like"/>
</dbReference>
<dbReference type="PANTHER" id="PTHR30565:SF9">
    <property type="entry name" value="PROTEIN YCIF"/>
    <property type="match status" value="1"/>
</dbReference>
<protein>
    <submittedName>
        <fullName evidence="1">Ferritin-like metal-binding protein YciE</fullName>
    </submittedName>
</protein>
<dbReference type="InterPro" id="IPR047114">
    <property type="entry name" value="YciF"/>
</dbReference>
<name>A0A1G6RHC7_9PROT</name>
<sequence>MASSAQDIYITGLKNAHALEVQAMQLLERQVERVENYPEMAARMKSHIEESRVQSQRLEQILERLGTSHSALKDFGTGLMGNLAAMAHAPMQDEILKNTFANYAFEHFEIASYRALMEMAQAAGDQQGIGLLQQSLQEEVKMAEFIGENLPQTVQRYIQLETSGQKSGI</sequence>
<organism evidence="1 2">
    <name type="scientific">Belnapia rosea</name>
    <dbReference type="NCBI Taxonomy" id="938405"/>
    <lineage>
        <taxon>Bacteria</taxon>
        <taxon>Pseudomonadati</taxon>
        <taxon>Pseudomonadota</taxon>
        <taxon>Alphaproteobacteria</taxon>
        <taxon>Acetobacterales</taxon>
        <taxon>Roseomonadaceae</taxon>
        <taxon>Belnapia</taxon>
    </lineage>
</organism>
<reference evidence="1 2" key="1">
    <citation type="submission" date="2016-10" db="EMBL/GenBank/DDBJ databases">
        <authorList>
            <person name="de Groot N.N."/>
        </authorList>
    </citation>
    <scope>NUCLEOTIDE SEQUENCE [LARGE SCALE GENOMIC DNA]</scope>
    <source>
        <strain evidence="1 2">CPCC 100156</strain>
    </source>
</reference>
<dbReference type="RefSeq" id="WP_090570340.1">
    <property type="nucleotide sequence ID" value="NZ_FMXZ01000026.1"/>
</dbReference>
<dbReference type="InterPro" id="IPR009078">
    <property type="entry name" value="Ferritin-like_SF"/>
</dbReference>
<evidence type="ECO:0000313" key="1">
    <source>
        <dbReference type="EMBL" id="SDD04059.1"/>
    </source>
</evidence>
<dbReference type="OrthoDB" id="7273732at2"/>
<dbReference type="Proteomes" id="UP000198925">
    <property type="component" value="Unassembled WGS sequence"/>
</dbReference>
<dbReference type="EMBL" id="FMZX01000004">
    <property type="protein sequence ID" value="SDD04059.1"/>
    <property type="molecule type" value="Genomic_DNA"/>
</dbReference>